<dbReference type="AlphaFoldDB" id="A0A1I7ZDZ7"/>
<name>A0A1I7ZDZ7_9BILA</name>
<dbReference type="WBParaSite" id="L893_g25440.t1">
    <property type="protein sequence ID" value="L893_g25440.t1"/>
    <property type="gene ID" value="L893_g25440"/>
</dbReference>
<protein>
    <submittedName>
        <fullName evidence="3">Beta-lactamase domain-containing protein</fullName>
    </submittedName>
</protein>
<dbReference type="Proteomes" id="UP000095287">
    <property type="component" value="Unplaced"/>
</dbReference>
<feature type="domain" description="Beta-lactamase-related" evidence="1">
    <location>
        <begin position="63"/>
        <end position="424"/>
    </location>
</feature>
<reference evidence="3" key="1">
    <citation type="submission" date="2016-11" db="UniProtKB">
        <authorList>
            <consortium name="WormBaseParasite"/>
        </authorList>
    </citation>
    <scope>IDENTIFICATION</scope>
</reference>
<evidence type="ECO:0000313" key="2">
    <source>
        <dbReference type="Proteomes" id="UP000095287"/>
    </source>
</evidence>
<evidence type="ECO:0000313" key="3">
    <source>
        <dbReference type="WBParaSite" id="L893_g25440.t1"/>
    </source>
</evidence>
<dbReference type="PANTHER" id="PTHR43319:SF7">
    <property type="entry name" value="BETA-LACTAMASE-RELATED DOMAIN-CONTAINING PROTEIN"/>
    <property type="match status" value="1"/>
</dbReference>
<dbReference type="InterPro" id="IPR052907">
    <property type="entry name" value="Beta-lactamase/esterase"/>
</dbReference>
<organism evidence="2 3">
    <name type="scientific">Steinernema glaseri</name>
    <dbReference type="NCBI Taxonomy" id="37863"/>
    <lineage>
        <taxon>Eukaryota</taxon>
        <taxon>Metazoa</taxon>
        <taxon>Ecdysozoa</taxon>
        <taxon>Nematoda</taxon>
        <taxon>Chromadorea</taxon>
        <taxon>Rhabditida</taxon>
        <taxon>Tylenchina</taxon>
        <taxon>Panagrolaimomorpha</taxon>
        <taxon>Strongyloidoidea</taxon>
        <taxon>Steinernematidae</taxon>
        <taxon>Steinernema</taxon>
    </lineage>
</organism>
<dbReference type="InterPro" id="IPR012338">
    <property type="entry name" value="Beta-lactam/transpept-like"/>
</dbReference>
<dbReference type="Pfam" id="PF00144">
    <property type="entry name" value="Beta-lactamase"/>
    <property type="match status" value="1"/>
</dbReference>
<accession>A0A1I7ZDZ7</accession>
<dbReference type="Gene3D" id="3.40.710.10">
    <property type="entry name" value="DD-peptidase/beta-lactamase superfamily"/>
    <property type="match status" value="1"/>
</dbReference>
<evidence type="ECO:0000259" key="1">
    <source>
        <dbReference type="Pfam" id="PF00144"/>
    </source>
</evidence>
<dbReference type="SUPFAM" id="SSF56601">
    <property type="entry name" value="beta-lactamase/transpeptidase-like"/>
    <property type="match status" value="1"/>
</dbReference>
<dbReference type="PANTHER" id="PTHR43319">
    <property type="entry name" value="BETA-LACTAMASE-RELATED"/>
    <property type="match status" value="1"/>
</dbReference>
<dbReference type="InterPro" id="IPR001466">
    <property type="entry name" value="Beta-lactam-related"/>
</dbReference>
<sequence length="439" mass="49211">MHYCTLFAMLTQSSRPISRSVAIAISSFLALQLATELFQLAQYSSSDHGGSCTKEYESVCKAFEANFARGLERDGAHFAVYHKSKLKVNIWAGYADSESERKWTPDTRTVLFSATKAISALCVAVLVDRGFVSYNDPVVRFWPAYGANGKDRTTVEDILTHQAGLPFLEEPILIEHAKNVSQILRMIEQAKPLWEPGTASGYHAITYGWLVDGLVRKVDPFGRDLRTFFREEIAEPHGLDMDIGVEREELHRMARMTQPGILEYARDIIKDPRMLAMLALMYVRPSDSYVWKVRDNTEWLPLNYDTVPFNDPEILQLSIGSASGVGNANNIAKLFSLALDGSLISNSTLKEISSPTLDTWHWEKVVIWPVSKGHGFFYDAHPVLGGKHVFGHPGYGCQTIHIDPDNDLTVAYVTNGLKTATSELCQPYQRLLAEVYRSL</sequence>
<keyword evidence="2" id="KW-1185">Reference proteome</keyword>
<proteinExistence type="predicted"/>